<protein>
    <submittedName>
        <fullName evidence="2">Uncharacterized protein</fullName>
    </submittedName>
</protein>
<dbReference type="AlphaFoldDB" id="A0A8H9FWB2"/>
<keyword evidence="1" id="KW-0812">Transmembrane</keyword>
<proteinExistence type="predicted"/>
<evidence type="ECO:0000256" key="1">
    <source>
        <dbReference type="SAM" id="Phobius"/>
    </source>
</evidence>
<reference evidence="2" key="2">
    <citation type="submission" date="2020-09" db="EMBL/GenBank/DDBJ databases">
        <authorList>
            <person name="Sun Q."/>
            <person name="Zhou Y."/>
        </authorList>
    </citation>
    <scope>NUCLEOTIDE SEQUENCE</scope>
    <source>
        <strain evidence="2">CGMCC 1.10749</strain>
    </source>
</reference>
<reference evidence="2" key="1">
    <citation type="journal article" date="2014" name="Int. J. Syst. Evol. Microbiol.">
        <title>Complete genome sequence of Corynebacterium casei LMG S-19264T (=DSM 44701T), isolated from a smear-ripened cheese.</title>
        <authorList>
            <consortium name="US DOE Joint Genome Institute (JGI-PGF)"/>
            <person name="Walter F."/>
            <person name="Albersmeier A."/>
            <person name="Kalinowski J."/>
            <person name="Ruckert C."/>
        </authorList>
    </citation>
    <scope>NUCLEOTIDE SEQUENCE</scope>
    <source>
        <strain evidence="2">CGMCC 1.10749</strain>
    </source>
</reference>
<dbReference type="EMBL" id="BMEA01000009">
    <property type="protein sequence ID" value="GGB91301.1"/>
    <property type="molecule type" value="Genomic_DNA"/>
</dbReference>
<sequence length="89" mass="9246">METRYLAFVAPRIGVTTPVAETLDQRYESATGDGPHEPALAVLTYPGLDPPVTVGVTTDKMEGALGVMVLLGVEVGLVPALLVAVTVKV</sequence>
<keyword evidence="1" id="KW-1133">Transmembrane helix</keyword>
<accession>A0A8H9FWB2</accession>
<name>A0A8H9FWB2_9MICO</name>
<keyword evidence="1" id="KW-0472">Membrane</keyword>
<feature type="transmembrane region" description="Helical" evidence="1">
    <location>
        <begin position="64"/>
        <end position="87"/>
    </location>
</feature>
<evidence type="ECO:0000313" key="2">
    <source>
        <dbReference type="EMBL" id="GGB91301.1"/>
    </source>
</evidence>
<comment type="caution">
    <text evidence="2">The sequence shown here is derived from an EMBL/GenBank/DDBJ whole genome shotgun (WGS) entry which is preliminary data.</text>
</comment>
<gene>
    <name evidence="2" type="ORF">GCM10011314_33920</name>
</gene>
<evidence type="ECO:0000313" key="3">
    <source>
        <dbReference type="Proteomes" id="UP000628079"/>
    </source>
</evidence>
<organism evidence="2 3">
    <name type="scientific">Knoellia flava</name>
    <dbReference type="NCBI Taxonomy" id="913969"/>
    <lineage>
        <taxon>Bacteria</taxon>
        <taxon>Bacillati</taxon>
        <taxon>Actinomycetota</taxon>
        <taxon>Actinomycetes</taxon>
        <taxon>Micrococcales</taxon>
        <taxon>Intrasporangiaceae</taxon>
        <taxon>Knoellia</taxon>
    </lineage>
</organism>
<dbReference type="Proteomes" id="UP000628079">
    <property type="component" value="Unassembled WGS sequence"/>
</dbReference>